<reference evidence="2" key="1">
    <citation type="submission" date="2022-12" db="EMBL/GenBank/DDBJ databases">
        <title>Draft genome assemblies for two species of Escallonia (Escalloniales).</title>
        <authorList>
            <person name="Chanderbali A."/>
            <person name="Dervinis C."/>
            <person name="Anghel I."/>
            <person name="Soltis D."/>
            <person name="Soltis P."/>
            <person name="Zapata F."/>
        </authorList>
    </citation>
    <scope>NUCLEOTIDE SEQUENCE</scope>
    <source>
        <strain evidence="2">UCBG92.1500</strain>
        <tissue evidence="2">Leaf</tissue>
    </source>
</reference>
<dbReference type="AlphaFoldDB" id="A0AA88QVD7"/>
<gene>
    <name evidence="2" type="ORF">RJ640_009318</name>
</gene>
<dbReference type="Proteomes" id="UP001187471">
    <property type="component" value="Unassembled WGS sequence"/>
</dbReference>
<comment type="caution">
    <text evidence="2">The sequence shown here is derived from an EMBL/GenBank/DDBJ whole genome shotgun (WGS) entry which is preliminary data.</text>
</comment>
<dbReference type="EMBL" id="JAVXUO010002032">
    <property type="protein sequence ID" value="KAK2976867.1"/>
    <property type="molecule type" value="Genomic_DNA"/>
</dbReference>
<dbReference type="PANTHER" id="PTHR37610">
    <property type="entry name" value="CCHC-TYPE DOMAIN-CONTAINING PROTEIN"/>
    <property type="match status" value="1"/>
</dbReference>
<dbReference type="Pfam" id="PF14244">
    <property type="entry name" value="Retrotran_gag_3"/>
    <property type="match status" value="1"/>
</dbReference>
<dbReference type="PANTHER" id="PTHR37610:SF101">
    <property type="entry name" value="(RAPE) HYPOTHETICAL PROTEIN"/>
    <property type="match status" value="1"/>
</dbReference>
<evidence type="ECO:0000313" key="2">
    <source>
        <dbReference type="EMBL" id="KAK2976867.1"/>
    </source>
</evidence>
<dbReference type="InterPro" id="IPR029472">
    <property type="entry name" value="Copia-like_N"/>
</dbReference>
<feature type="domain" description="Retrotransposon Copia-like N-terminal" evidence="1">
    <location>
        <begin position="23"/>
        <end position="68"/>
    </location>
</feature>
<sequence length="334" mass="38360">MAEDDGKDATQRKTISPYDLTTNDNPGIIITQVQVKGENYDEWARSIRTAMIARKKFGFIDRTIKRPDENSLDLEDWCTINSLLVSWIRNTIEPTLRSTISHVEVAQDLWTIIKERFSVVNGPRIQQLKTELADCKHKGLTIVNYYGKLKMLWDELANFEQMPTCKCGKCTCDLGSVLEKKREEEKVINSSWDPLPNLNRVYSTLIQEERVKTIARGKEERGEVMVFAAQSTAPTEVKVDRRTRMWCAPTANTLDMSRRTVSYSLATVNGGAIVLVVMGKQVAVVEDNNSKRWDIVEVVDEVEHRVQMLFRQQEKDLPSQQPTQWIQRAWGHLD</sequence>
<organism evidence="2 3">
    <name type="scientific">Escallonia rubra</name>
    <dbReference type="NCBI Taxonomy" id="112253"/>
    <lineage>
        <taxon>Eukaryota</taxon>
        <taxon>Viridiplantae</taxon>
        <taxon>Streptophyta</taxon>
        <taxon>Embryophyta</taxon>
        <taxon>Tracheophyta</taxon>
        <taxon>Spermatophyta</taxon>
        <taxon>Magnoliopsida</taxon>
        <taxon>eudicotyledons</taxon>
        <taxon>Gunneridae</taxon>
        <taxon>Pentapetalae</taxon>
        <taxon>asterids</taxon>
        <taxon>campanulids</taxon>
        <taxon>Escalloniales</taxon>
        <taxon>Escalloniaceae</taxon>
        <taxon>Escallonia</taxon>
    </lineage>
</organism>
<evidence type="ECO:0000259" key="1">
    <source>
        <dbReference type="Pfam" id="PF14244"/>
    </source>
</evidence>
<protein>
    <recommendedName>
        <fullName evidence="1">Retrotransposon Copia-like N-terminal domain-containing protein</fullName>
    </recommendedName>
</protein>
<name>A0AA88QVD7_9ASTE</name>
<keyword evidence="3" id="KW-1185">Reference proteome</keyword>
<accession>A0AA88QVD7</accession>
<evidence type="ECO:0000313" key="3">
    <source>
        <dbReference type="Proteomes" id="UP001187471"/>
    </source>
</evidence>
<proteinExistence type="predicted"/>